<evidence type="ECO:0000313" key="2">
    <source>
        <dbReference type="Proteomes" id="UP000775213"/>
    </source>
</evidence>
<dbReference type="AlphaFoldDB" id="A0AAV7GIM1"/>
<proteinExistence type="predicted"/>
<accession>A0AAV7GIM1</accession>
<dbReference type="InterPro" id="IPR037231">
    <property type="entry name" value="NAP-like_sf"/>
</dbReference>
<dbReference type="EMBL" id="JAGFBR010000014">
    <property type="protein sequence ID" value="KAH0455767.1"/>
    <property type="molecule type" value="Genomic_DNA"/>
</dbReference>
<keyword evidence="2" id="KW-1185">Reference proteome</keyword>
<dbReference type="Proteomes" id="UP000775213">
    <property type="component" value="Unassembled WGS sequence"/>
</dbReference>
<sequence length="65" mass="7332">MPNLYFENKKLKKMINYSDQGTAIIAGTAIKWKKGMGNANGFGHVTKGAKRPFEEDSFFGWFNEA</sequence>
<name>A0AAV7GIM1_DENCH</name>
<protein>
    <submittedName>
        <fullName evidence="1">Uncharacterized protein</fullName>
    </submittedName>
</protein>
<gene>
    <name evidence="1" type="ORF">IEQ34_015799</name>
</gene>
<evidence type="ECO:0000313" key="1">
    <source>
        <dbReference type="EMBL" id="KAH0455767.1"/>
    </source>
</evidence>
<dbReference type="SUPFAM" id="SSF143113">
    <property type="entry name" value="NAP-like"/>
    <property type="match status" value="1"/>
</dbReference>
<organism evidence="1 2">
    <name type="scientific">Dendrobium chrysotoxum</name>
    <name type="common">Orchid</name>
    <dbReference type="NCBI Taxonomy" id="161865"/>
    <lineage>
        <taxon>Eukaryota</taxon>
        <taxon>Viridiplantae</taxon>
        <taxon>Streptophyta</taxon>
        <taxon>Embryophyta</taxon>
        <taxon>Tracheophyta</taxon>
        <taxon>Spermatophyta</taxon>
        <taxon>Magnoliopsida</taxon>
        <taxon>Liliopsida</taxon>
        <taxon>Asparagales</taxon>
        <taxon>Orchidaceae</taxon>
        <taxon>Epidendroideae</taxon>
        <taxon>Malaxideae</taxon>
        <taxon>Dendrobiinae</taxon>
        <taxon>Dendrobium</taxon>
    </lineage>
</organism>
<reference evidence="1 2" key="1">
    <citation type="journal article" date="2021" name="Hortic Res">
        <title>Chromosome-scale assembly of the Dendrobium chrysotoxum genome enhances the understanding of orchid evolution.</title>
        <authorList>
            <person name="Zhang Y."/>
            <person name="Zhang G.Q."/>
            <person name="Zhang D."/>
            <person name="Liu X.D."/>
            <person name="Xu X.Y."/>
            <person name="Sun W.H."/>
            <person name="Yu X."/>
            <person name="Zhu X."/>
            <person name="Wang Z.W."/>
            <person name="Zhao X."/>
            <person name="Zhong W.Y."/>
            <person name="Chen H."/>
            <person name="Yin W.L."/>
            <person name="Huang T."/>
            <person name="Niu S.C."/>
            <person name="Liu Z.J."/>
        </authorList>
    </citation>
    <scope>NUCLEOTIDE SEQUENCE [LARGE SCALE GENOMIC DNA]</scope>
    <source>
        <strain evidence="1">Lindl</strain>
    </source>
</reference>
<dbReference type="Gene3D" id="3.30.1120.90">
    <property type="entry name" value="Nucleosome assembly protein"/>
    <property type="match status" value="1"/>
</dbReference>
<comment type="caution">
    <text evidence="1">The sequence shown here is derived from an EMBL/GenBank/DDBJ whole genome shotgun (WGS) entry which is preliminary data.</text>
</comment>